<organism evidence="1 2">
    <name type="scientific">Aureibaculum marinum</name>
    <dbReference type="NCBI Taxonomy" id="2487930"/>
    <lineage>
        <taxon>Bacteria</taxon>
        <taxon>Pseudomonadati</taxon>
        <taxon>Bacteroidota</taxon>
        <taxon>Flavobacteriia</taxon>
        <taxon>Flavobacteriales</taxon>
        <taxon>Flavobacteriaceae</taxon>
        <taxon>Aureibaculum</taxon>
    </lineage>
</organism>
<proteinExistence type="predicted"/>
<name>A0A3N4P7J1_9FLAO</name>
<dbReference type="OrthoDB" id="9795188at2"/>
<dbReference type="InterPro" id="IPR023292">
    <property type="entry name" value="NTP_PyroPHydrolase-like_dom_sf"/>
</dbReference>
<dbReference type="CDD" id="cd11530">
    <property type="entry name" value="NTP-PPase_DR2231_like"/>
    <property type="match status" value="1"/>
</dbReference>
<dbReference type="AlphaFoldDB" id="A0A3N4P7J1"/>
<dbReference type="Gene3D" id="1.10.3420.10">
    <property type="entry name" value="putative ntp pyrophosphohydrolase like domain"/>
    <property type="match status" value="1"/>
</dbReference>
<sequence>MQDKIKAVEEFHKAFGLGIKDKPVANLSHSKIKLRFNLMDEENKEYLAAAQANDLVEVADALGDMLYILCGTIIEHGMQHKIEEVFNEIQRSNMSKLGEDGNPIYREDGKVLKGPNYFKPNIGKILDKKEY</sequence>
<keyword evidence="2" id="KW-1185">Reference proteome</keyword>
<accession>A0A3N4P7J1</accession>
<dbReference type="InterPro" id="IPR033653">
    <property type="entry name" value="NTP-PPase_DR2231-like"/>
</dbReference>
<dbReference type="RefSeq" id="WP_123896624.1">
    <property type="nucleotide sequence ID" value="NZ_RPFJ01000003.1"/>
</dbReference>
<evidence type="ECO:0000313" key="2">
    <source>
        <dbReference type="Proteomes" id="UP000270856"/>
    </source>
</evidence>
<reference evidence="1 2" key="1">
    <citation type="submission" date="2018-11" db="EMBL/GenBank/DDBJ databases">
        <title>Aureibaculum marinum gen. nov., sp. nov., a member of the family Flavobacteriaceae isolated from the Bohai Sea.</title>
        <authorList>
            <person name="Ji X."/>
        </authorList>
    </citation>
    <scope>NUCLEOTIDE SEQUENCE [LARGE SCALE GENOMIC DNA]</scope>
    <source>
        <strain evidence="1 2">BH-SD17</strain>
    </source>
</reference>
<protein>
    <recommendedName>
        <fullName evidence="3">Phosphoribosyl-ATP diphosphatase</fullName>
    </recommendedName>
</protein>
<dbReference type="Proteomes" id="UP000270856">
    <property type="component" value="Unassembled WGS sequence"/>
</dbReference>
<evidence type="ECO:0008006" key="3">
    <source>
        <dbReference type="Google" id="ProtNLM"/>
    </source>
</evidence>
<evidence type="ECO:0000313" key="1">
    <source>
        <dbReference type="EMBL" id="RPD99659.1"/>
    </source>
</evidence>
<comment type="caution">
    <text evidence="1">The sequence shown here is derived from an EMBL/GenBank/DDBJ whole genome shotgun (WGS) entry which is preliminary data.</text>
</comment>
<dbReference type="EMBL" id="RPFJ01000003">
    <property type="protein sequence ID" value="RPD99659.1"/>
    <property type="molecule type" value="Genomic_DNA"/>
</dbReference>
<gene>
    <name evidence="1" type="ORF">EGM88_03705</name>
</gene>
<dbReference type="InterPro" id="IPR021130">
    <property type="entry name" value="PRib-ATP_PPHydrolase-like"/>
</dbReference>
<dbReference type="Pfam" id="PF01503">
    <property type="entry name" value="PRA-PH"/>
    <property type="match status" value="1"/>
</dbReference>